<protein>
    <submittedName>
        <fullName evidence="1">Uncharacterized protein</fullName>
    </submittedName>
</protein>
<reference evidence="1" key="1">
    <citation type="journal article" date="2013" name="Environ. Microbiol.">
        <title>Microbiota from the distal guts of lean and obese adolescents exhibit partial functional redundancy besides clear differences in community structure.</title>
        <authorList>
            <person name="Ferrer M."/>
            <person name="Ruiz A."/>
            <person name="Lanza F."/>
            <person name="Haange S.B."/>
            <person name="Oberbach A."/>
            <person name="Till H."/>
            <person name="Bargiela R."/>
            <person name="Campoy C."/>
            <person name="Segura M.T."/>
            <person name="Richter M."/>
            <person name="von Bergen M."/>
            <person name="Seifert J."/>
            <person name="Suarez A."/>
        </authorList>
    </citation>
    <scope>NUCLEOTIDE SEQUENCE</scope>
</reference>
<dbReference type="AlphaFoldDB" id="K1UAQ5"/>
<sequence length="86" mass="9704">MRTDKIRKYLIPNIPYLFILWAFLKLGTAYRLAAGNDFAHKLIGLGQTIGPAFADFAPGLAPAGLACRYCRRSWFPAADLFQKQER</sequence>
<accession>K1UAQ5</accession>
<name>K1UAQ5_9ZZZZ</name>
<dbReference type="EMBL" id="AJWY01001805">
    <property type="protein sequence ID" value="EKC79248.1"/>
    <property type="molecule type" value="Genomic_DNA"/>
</dbReference>
<gene>
    <name evidence="1" type="ORF">LEA_02646</name>
</gene>
<evidence type="ECO:0000313" key="1">
    <source>
        <dbReference type="EMBL" id="EKC79248.1"/>
    </source>
</evidence>
<proteinExistence type="predicted"/>
<comment type="caution">
    <text evidence="1">The sequence shown here is derived from an EMBL/GenBank/DDBJ whole genome shotgun (WGS) entry which is preliminary data.</text>
</comment>
<organism evidence="1">
    <name type="scientific">human gut metagenome</name>
    <dbReference type="NCBI Taxonomy" id="408170"/>
    <lineage>
        <taxon>unclassified sequences</taxon>
        <taxon>metagenomes</taxon>
        <taxon>organismal metagenomes</taxon>
    </lineage>
</organism>